<keyword evidence="4" id="KW-1185">Reference proteome</keyword>
<comment type="caution">
    <text evidence="3">The sequence shown here is derived from an EMBL/GenBank/DDBJ whole genome shotgun (WGS) entry which is preliminary data.</text>
</comment>
<dbReference type="EMBL" id="AVFL01000005">
    <property type="protein sequence ID" value="EWY41197.1"/>
    <property type="molecule type" value="Genomic_DNA"/>
</dbReference>
<evidence type="ECO:0008006" key="5">
    <source>
        <dbReference type="Google" id="ProtNLM"/>
    </source>
</evidence>
<keyword evidence="2" id="KW-0732">Signal</keyword>
<gene>
    <name evidence="3" type="ORF">N825_31590</name>
</gene>
<feature type="signal peptide" evidence="2">
    <location>
        <begin position="1"/>
        <end position="16"/>
    </location>
</feature>
<name>W9H960_9PROT</name>
<proteinExistence type="predicted"/>
<organism evidence="3 4">
    <name type="scientific">Skermanella stibiiresistens SB22</name>
    <dbReference type="NCBI Taxonomy" id="1385369"/>
    <lineage>
        <taxon>Bacteria</taxon>
        <taxon>Pseudomonadati</taxon>
        <taxon>Pseudomonadota</taxon>
        <taxon>Alphaproteobacteria</taxon>
        <taxon>Rhodospirillales</taxon>
        <taxon>Azospirillaceae</taxon>
        <taxon>Skermanella</taxon>
    </lineage>
</organism>
<protein>
    <recommendedName>
        <fullName evidence="5">Exopolysaccharide biosynthesis protein YbjH</fullName>
    </recommendedName>
</protein>
<dbReference type="InterPro" id="IPR010344">
    <property type="entry name" value="YbjH"/>
</dbReference>
<feature type="region of interest" description="Disordered" evidence="1">
    <location>
        <begin position="232"/>
        <end position="262"/>
    </location>
</feature>
<accession>W9H960</accession>
<reference evidence="3 4" key="1">
    <citation type="submission" date="2013-08" db="EMBL/GenBank/DDBJ databases">
        <title>The genome sequence of Skermanella stibiiresistens.</title>
        <authorList>
            <person name="Zhu W."/>
            <person name="Wang G."/>
        </authorList>
    </citation>
    <scope>NUCLEOTIDE SEQUENCE [LARGE SCALE GENOMIC DNA]</scope>
    <source>
        <strain evidence="3 4">SB22</strain>
    </source>
</reference>
<dbReference type="STRING" id="1385369.N825_31590"/>
<evidence type="ECO:0000313" key="3">
    <source>
        <dbReference type="EMBL" id="EWY41197.1"/>
    </source>
</evidence>
<dbReference type="Proteomes" id="UP000019486">
    <property type="component" value="Unassembled WGS sequence"/>
</dbReference>
<sequence length="650" mass="69214">MLALVGLCQTAIPAPAAPTTANTGGTGLLQVPSARLAAPDTLAAGHTWTPLHRHDFLTLQALPGVEATMRRTTTTGTGVPPSDGLDLKLRLLREDADQPELSIGVRGLFRSGGQAAQYLVMSRRWFDTDWTLGFGWGRFAQDGAFGLPVALIGGVEIGTPIDGLSLKIDHTGDLYRAERAANPRLSRPFPVNAGLAWRPLSWLELGAGIERGDTAMLSAVVTLGARALDEAVSGEPSDKAGSGATTTPLGPRPARSSARAAERSIQAVARSQGFAVRAVTIDDIEATAWLDAVPDGPPARAVGRLALIMARRAPAEVERLTVVLGPAELNGTAVSLARTDLERASRHAGSPSEIWRTTELRPAALLEAPPRRAGESWTYRVTPRLEIDPAGRSGSRAYRAALDASVVGGLAGGLVTGGGLRFNLDDNLASRLGERDQRLPVVRSDLARYADGVSVTADHLYTAWLWTPFPDWHVRAEIGHLDEMFGGWEGEVLYRPFGARWAVGLDADWVSKRVPGNLIHFEDQDYASTLASFHYESGDGLTHGTLRAGRYLAGDIGATLELSRTFGNGVSIAAHATVTNAGAESLDQGISLRIPLGPIPAIRRVLAPEFAVRTLGRDAGQRVDQPLRLYDVTGRSSVGRVIGGWDHLLD</sequence>
<evidence type="ECO:0000313" key="4">
    <source>
        <dbReference type="Proteomes" id="UP000019486"/>
    </source>
</evidence>
<dbReference type="PATRIC" id="fig|1385369.3.peg.1959"/>
<evidence type="ECO:0000256" key="1">
    <source>
        <dbReference type="SAM" id="MobiDB-lite"/>
    </source>
</evidence>
<evidence type="ECO:0000256" key="2">
    <source>
        <dbReference type="SAM" id="SignalP"/>
    </source>
</evidence>
<dbReference type="Pfam" id="PF06082">
    <property type="entry name" value="YjbH"/>
    <property type="match status" value="1"/>
</dbReference>
<feature type="chain" id="PRO_5004925041" description="Exopolysaccharide biosynthesis protein YbjH" evidence="2">
    <location>
        <begin position="17"/>
        <end position="650"/>
    </location>
</feature>
<dbReference type="AlphaFoldDB" id="W9H960"/>